<evidence type="ECO:0000259" key="4">
    <source>
        <dbReference type="Pfam" id="PF23598"/>
    </source>
</evidence>
<organism evidence="5 6">
    <name type="scientific">Hordeum vulgare subsp. vulgare</name>
    <name type="common">Domesticated barley</name>
    <dbReference type="NCBI Taxonomy" id="112509"/>
    <lineage>
        <taxon>Eukaryota</taxon>
        <taxon>Viridiplantae</taxon>
        <taxon>Streptophyta</taxon>
        <taxon>Embryophyta</taxon>
        <taxon>Tracheophyta</taxon>
        <taxon>Spermatophyta</taxon>
        <taxon>Magnoliopsida</taxon>
        <taxon>Liliopsida</taxon>
        <taxon>Poales</taxon>
        <taxon>Poaceae</taxon>
        <taxon>BOP clade</taxon>
        <taxon>Pooideae</taxon>
        <taxon>Triticodae</taxon>
        <taxon>Triticeae</taxon>
        <taxon>Hordeinae</taxon>
        <taxon>Hordeum</taxon>
    </lineage>
</organism>
<keyword evidence="6" id="KW-1185">Reference proteome</keyword>
<dbReference type="SMR" id="A0A8I6WXN8"/>
<dbReference type="Gramene" id="HORVU.MOREX.r3.1HG0084790.1">
    <property type="protein sequence ID" value="HORVU.MOREX.r3.1HG0084790.1.CDS1"/>
    <property type="gene ID" value="HORVU.MOREX.r3.1HG0084790"/>
</dbReference>
<reference evidence="5" key="3">
    <citation type="submission" date="2022-01" db="UniProtKB">
        <authorList>
            <consortium name="EnsemblPlants"/>
        </authorList>
    </citation>
    <scope>IDENTIFICATION</scope>
    <source>
        <strain evidence="5">subsp. vulgare</strain>
    </source>
</reference>
<dbReference type="InterPro" id="IPR058922">
    <property type="entry name" value="WHD_DRP"/>
</dbReference>
<keyword evidence="2" id="KW-0611">Plant defense</keyword>
<dbReference type="Proteomes" id="UP000011116">
    <property type="component" value="Chromosome 1H"/>
</dbReference>
<evidence type="ECO:0000313" key="6">
    <source>
        <dbReference type="Proteomes" id="UP000011116"/>
    </source>
</evidence>
<proteinExistence type="predicted"/>
<evidence type="ECO:0000259" key="3">
    <source>
        <dbReference type="Pfam" id="PF23559"/>
    </source>
</evidence>
<evidence type="ECO:0008006" key="7">
    <source>
        <dbReference type="Google" id="ProtNLM"/>
    </source>
</evidence>
<accession>A0A8I6WXN8</accession>
<sequence length="270" mass="30895">MKIFTHALYANPNRSNEELLKLHTTLQALPKSFNSITKVMFKFSYNDLPKEYKSCLLYLAIFSPGHKIRRSTLVGRWIAEGLTSNEDWLSSVCQANRCFDTLIDRCLIDPADIGAAGNVKSCIVGDLFHGFITTIARKQHIVETRLSHHLARHFSIFNDLQLRGSDRIDKFFQGFSESSRVSLLKVLDLQGCQCFGKNRQYLRDICSKMLLLKYLSLRRTDITELPSEINHLRELEVLDIRQTKVPPHATANILLLKLKRLLAGHNVTLI</sequence>
<evidence type="ECO:0000313" key="5">
    <source>
        <dbReference type="EnsemblPlants" id="HORVU.MOREX.r3.1HG0084790.1.CDS1"/>
    </source>
</evidence>
<name>A0A8I6WXN8_HORVV</name>
<dbReference type="Pfam" id="PF23559">
    <property type="entry name" value="WHD_DRP"/>
    <property type="match status" value="1"/>
</dbReference>
<protein>
    <recommendedName>
        <fullName evidence="7">NBS-LRR resistance-like protein</fullName>
    </recommendedName>
</protein>
<dbReference type="PANTHER" id="PTHR23155">
    <property type="entry name" value="DISEASE RESISTANCE PROTEIN RP"/>
    <property type="match status" value="1"/>
</dbReference>
<dbReference type="GO" id="GO:0009626">
    <property type="term" value="P:plant-type hypersensitive response"/>
    <property type="evidence" value="ECO:0007669"/>
    <property type="project" value="UniProtKB-ARBA"/>
</dbReference>
<evidence type="ECO:0000256" key="2">
    <source>
        <dbReference type="ARBA" id="ARBA00022821"/>
    </source>
</evidence>
<feature type="domain" description="Disease resistance R13L4/SHOC-2-like LRR" evidence="4">
    <location>
        <begin position="175"/>
        <end position="268"/>
    </location>
</feature>
<dbReference type="PANTHER" id="PTHR23155:SF1062">
    <property type="entry name" value="OS11G0579400 PROTEIN"/>
    <property type="match status" value="1"/>
</dbReference>
<dbReference type="InterPro" id="IPR032675">
    <property type="entry name" value="LRR_dom_sf"/>
</dbReference>
<reference evidence="5" key="2">
    <citation type="submission" date="2020-10" db="EMBL/GenBank/DDBJ databases">
        <authorList>
            <person name="Scholz U."/>
            <person name="Mascher M."/>
            <person name="Fiebig A."/>
        </authorList>
    </citation>
    <scope>NUCLEOTIDE SEQUENCE [LARGE SCALE GENOMIC DNA]</scope>
    <source>
        <strain evidence="5">cv. Morex</strain>
    </source>
</reference>
<dbReference type="InterPro" id="IPR055414">
    <property type="entry name" value="LRR_R13L4/SHOC2-like"/>
</dbReference>
<dbReference type="AlphaFoldDB" id="A0A8I6WXN8"/>
<reference evidence="6" key="1">
    <citation type="journal article" date="2012" name="Nature">
        <title>A physical, genetic and functional sequence assembly of the barley genome.</title>
        <authorList>
            <consortium name="The International Barley Genome Sequencing Consortium"/>
            <person name="Mayer K.F."/>
            <person name="Waugh R."/>
            <person name="Brown J.W."/>
            <person name="Schulman A."/>
            <person name="Langridge P."/>
            <person name="Platzer M."/>
            <person name="Fincher G.B."/>
            <person name="Muehlbauer G.J."/>
            <person name="Sato K."/>
            <person name="Close T.J."/>
            <person name="Wise R.P."/>
            <person name="Stein N."/>
        </authorList>
    </citation>
    <scope>NUCLEOTIDE SEQUENCE [LARGE SCALE GENOMIC DNA]</scope>
    <source>
        <strain evidence="6">cv. Morex</strain>
    </source>
</reference>
<dbReference type="FunFam" id="1.10.10.10:FF:000322">
    <property type="entry name" value="Probable disease resistance protein At1g63360"/>
    <property type="match status" value="1"/>
</dbReference>
<evidence type="ECO:0000256" key="1">
    <source>
        <dbReference type="ARBA" id="ARBA00022737"/>
    </source>
</evidence>
<dbReference type="Pfam" id="PF23598">
    <property type="entry name" value="LRR_14"/>
    <property type="match status" value="1"/>
</dbReference>
<dbReference type="Gene3D" id="1.10.10.10">
    <property type="entry name" value="Winged helix-like DNA-binding domain superfamily/Winged helix DNA-binding domain"/>
    <property type="match status" value="1"/>
</dbReference>
<dbReference type="InterPro" id="IPR044974">
    <property type="entry name" value="Disease_R_plants"/>
</dbReference>
<feature type="domain" description="Disease resistance protein winged helix" evidence="3">
    <location>
        <begin position="61"/>
        <end position="132"/>
    </location>
</feature>
<dbReference type="Gramene" id="HORVU.MOREX.r2.1HG0069690.1">
    <property type="protein sequence ID" value="HORVU.MOREX.r2.1HG0069690.1.CDS.1"/>
    <property type="gene ID" value="HORVU.MOREX.r2.1HG0069690"/>
</dbReference>
<dbReference type="InterPro" id="IPR036388">
    <property type="entry name" value="WH-like_DNA-bd_sf"/>
</dbReference>
<dbReference type="Gene3D" id="3.80.10.10">
    <property type="entry name" value="Ribonuclease Inhibitor"/>
    <property type="match status" value="1"/>
</dbReference>
<dbReference type="GO" id="GO:0002758">
    <property type="term" value="P:innate immune response-activating signaling pathway"/>
    <property type="evidence" value="ECO:0007669"/>
    <property type="project" value="UniProtKB-ARBA"/>
</dbReference>
<dbReference type="SUPFAM" id="SSF52047">
    <property type="entry name" value="RNI-like"/>
    <property type="match status" value="1"/>
</dbReference>
<keyword evidence="1" id="KW-0677">Repeat</keyword>
<dbReference type="GO" id="GO:0042742">
    <property type="term" value="P:defense response to bacterium"/>
    <property type="evidence" value="ECO:0007669"/>
    <property type="project" value="UniProtKB-ARBA"/>
</dbReference>
<dbReference type="EnsemblPlants" id="HORVU.MOREX.r3.1HG0084790.1">
    <property type="protein sequence ID" value="HORVU.MOREX.r3.1HG0084790.1.CDS1"/>
    <property type="gene ID" value="HORVU.MOREX.r3.1HG0084790"/>
</dbReference>